<dbReference type="AlphaFoldDB" id="A0A6J5X303"/>
<gene>
    <name evidence="1" type="ORF">ORAREDHAP_LOCUS24671</name>
</gene>
<evidence type="ECO:0000313" key="1">
    <source>
        <dbReference type="EMBL" id="CAB4306465.1"/>
    </source>
</evidence>
<sequence length="84" mass="8942">MMIIVAEGKVADILEGADPSSLANKVARVAGPVKPREPTPPPAVAASLENVQQLAKENGSSQEQEQSQVKKGIDDALKRRLQQL</sequence>
<dbReference type="EMBL" id="CAEKKB010000004">
    <property type="protein sequence ID" value="CAB4306465.1"/>
    <property type="molecule type" value="Genomic_DNA"/>
</dbReference>
<organism evidence="1 2">
    <name type="scientific">Prunus armeniaca</name>
    <name type="common">Apricot</name>
    <name type="synonym">Armeniaca vulgaris</name>
    <dbReference type="NCBI Taxonomy" id="36596"/>
    <lineage>
        <taxon>Eukaryota</taxon>
        <taxon>Viridiplantae</taxon>
        <taxon>Streptophyta</taxon>
        <taxon>Embryophyta</taxon>
        <taxon>Tracheophyta</taxon>
        <taxon>Spermatophyta</taxon>
        <taxon>Magnoliopsida</taxon>
        <taxon>eudicotyledons</taxon>
        <taxon>Gunneridae</taxon>
        <taxon>Pentapetalae</taxon>
        <taxon>rosids</taxon>
        <taxon>fabids</taxon>
        <taxon>Rosales</taxon>
        <taxon>Rosaceae</taxon>
        <taxon>Amygdaloideae</taxon>
        <taxon>Amygdaleae</taxon>
        <taxon>Prunus</taxon>
    </lineage>
</organism>
<keyword evidence="2" id="KW-1185">Reference proteome</keyword>
<evidence type="ECO:0000313" key="2">
    <source>
        <dbReference type="Proteomes" id="UP000507245"/>
    </source>
</evidence>
<proteinExistence type="predicted"/>
<name>A0A6J5X303_PRUAR</name>
<accession>A0A6J5X303</accession>
<protein>
    <submittedName>
        <fullName evidence="1">Uncharacterized protein</fullName>
    </submittedName>
</protein>
<reference evidence="2" key="1">
    <citation type="journal article" date="2020" name="Genome Biol.">
        <title>Gamete binning: chromosome-level and haplotype-resolved genome assembly enabled by high-throughput single-cell sequencing of gamete genomes.</title>
        <authorList>
            <person name="Campoy J.A."/>
            <person name="Sun H."/>
            <person name="Goel M."/>
            <person name="Jiao W.-B."/>
            <person name="Folz-Donahue K."/>
            <person name="Wang N."/>
            <person name="Rubio M."/>
            <person name="Liu C."/>
            <person name="Kukat C."/>
            <person name="Ruiz D."/>
            <person name="Huettel B."/>
            <person name="Schneeberger K."/>
        </authorList>
    </citation>
    <scope>NUCLEOTIDE SEQUENCE [LARGE SCALE GENOMIC DNA]</scope>
    <source>
        <strain evidence="2">cv. Rojo Pasion</strain>
    </source>
</reference>
<dbReference type="Proteomes" id="UP000507245">
    <property type="component" value="Unassembled WGS sequence"/>
</dbReference>